<dbReference type="KEGG" id="agi:FSB73_07015"/>
<keyword evidence="2" id="KW-1185">Reference proteome</keyword>
<name>A0A5B8VKH2_9BACT</name>
<dbReference type="Proteomes" id="UP000321291">
    <property type="component" value="Chromosome"/>
</dbReference>
<organism evidence="1 2">
    <name type="scientific">Arachidicoccus ginsenosidivorans</name>
    <dbReference type="NCBI Taxonomy" id="496057"/>
    <lineage>
        <taxon>Bacteria</taxon>
        <taxon>Pseudomonadati</taxon>
        <taxon>Bacteroidota</taxon>
        <taxon>Chitinophagia</taxon>
        <taxon>Chitinophagales</taxon>
        <taxon>Chitinophagaceae</taxon>
        <taxon>Arachidicoccus</taxon>
    </lineage>
</organism>
<accession>A0A5B8VKH2</accession>
<evidence type="ECO:0000313" key="1">
    <source>
        <dbReference type="EMBL" id="QEC71455.1"/>
    </source>
</evidence>
<dbReference type="EMBL" id="CP042434">
    <property type="protein sequence ID" value="QEC71455.1"/>
    <property type="molecule type" value="Genomic_DNA"/>
</dbReference>
<evidence type="ECO:0000313" key="2">
    <source>
        <dbReference type="Proteomes" id="UP000321291"/>
    </source>
</evidence>
<gene>
    <name evidence="1" type="ORF">FSB73_07015</name>
</gene>
<sequence length="60" mass="6464">MSTCYKASGHLSNQAAKYKVKKIIGGELSEAQDCLILLTDSKMPCFIVGSYGGYSGSYSY</sequence>
<protein>
    <submittedName>
        <fullName evidence="1">Uncharacterized protein</fullName>
    </submittedName>
</protein>
<dbReference type="AlphaFoldDB" id="A0A5B8VKH2"/>
<dbReference type="RefSeq" id="WP_146780833.1">
    <property type="nucleotide sequence ID" value="NZ_CP042434.1"/>
</dbReference>
<proteinExistence type="predicted"/>
<reference evidence="1 2" key="1">
    <citation type="journal article" date="2017" name="Int. J. Syst. Evol. Microbiol.">
        <title>Arachidicoccus ginsenosidivorans sp. nov., with ginsenoside-converting activity isolated from ginseng cultivating soil.</title>
        <authorList>
            <person name="Siddiqi M.Z."/>
            <person name="Aslam Z."/>
            <person name="Im W.T."/>
        </authorList>
    </citation>
    <scope>NUCLEOTIDE SEQUENCE [LARGE SCALE GENOMIC DNA]</scope>
    <source>
        <strain evidence="1 2">Gsoil 809</strain>
    </source>
</reference>